<evidence type="ECO:0000256" key="11">
    <source>
        <dbReference type="SAM" id="Phobius"/>
    </source>
</evidence>
<evidence type="ECO:0000256" key="9">
    <source>
        <dbReference type="PIRNR" id="PIRNR004862"/>
    </source>
</evidence>
<feature type="compositionally biased region" description="Gly residues" evidence="10">
    <location>
        <begin position="498"/>
        <end position="508"/>
    </location>
</feature>
<dbReference type="AlphaFoldDB" id="A0A847S6K2"/>
<feature type="compositionally biased region" description="Low complexity" evidence="10">
    <location>
        <begin position="320"/>
        <end position="347"/>
    </location>
</feature>
<dbReference type="GO" id="GO:0009431">
    <property type="term" value="C:bacterial-type flagellum basal body, MS ring"/>
    <property type="evidence" value="ECO:0007669"/>
    <property type="project" value="InterPro"/>
</dbReference>
<sequence length="580" mass="61722">MAQAATQPFSALTTRFSELPNSRKVAIMVAVAALVAMVVAVLLWAQKPAQKTLFANLSDKDSGAVVASLQQMNIPYTVEPGNVIMVPENVVYDTRIKLATQGLPKSGAAGFELMDNQRLGISQFAEQVSYQRAVEGELSRSIESIDAIESARVHLAFPKSTVFVREQQKPTASILLNLRGGRTLDEAQIAGIMHLVANSVPDLPMKNVSIVDQRGNLLSDNTAGARPGGLDAKQLDYVHQVESSFARRIEEILSPVWGKDNIKAQVTAQLDFAQTEQTSETFKPNGAASEATVRSQQTVETIGDGSTGAGGVPGALSNQPPGAATAPLTATNPPGSTTANATTGSGTTRHRENTTNYEVDKTVSHTLLPTGSVKRLSVAVVVNYKKKTVSGKDSFVPLTRQELGQVENLAREAMGFNQQRGDSLNVVNAQFADSQLAAAAPTSLVDKVMAQATLSWMDWLKYAVIGGIAAYLFFGVLRPLMRDLTGSSYRMEPQLAGAGAGAGQGGAAGVPSLGPDGEVMDTVSLSPEEQQQARQREDAEEAARVASYADNLSTAKNLAKEDPRMVATIIREWIVKEDDA</sequence>
<dbReference type="EMBL" id="JABAIM010000002">
    <property type="protein sequence ID" value="NLR75504.1"/>
    <property type="molecule type" value="Genomic_DNA"/>
</dbReference>
<keyword evidence="14" id="KW-0966">Cell projection</keyword>
<dbReference type="InterPro" id="IPR043427">
    <property type="entry name" value="YscJ/FliF"/>
</dbReference>
<evidence type="ECO:0000256" key="7">
    <source>
        <dbReference type="ARBA" id="ARBA00023136"/>
    </source>
</evidence>
<keyword evidence="4" id="KW-1003">Cell membrane</keyword>
<dbReference type="PANTHER" id="PTHR30046">
    <property type="entry name" value="FLAGELLAR M-RING PROTEIN"/>
    <property type="match status" value="1"/>
</dbReference>
<dbReference type="Gene3D" id="3.30.300.30">
    <property type="match status" value="1"/>
</dbReference>
<keyword evidence="14" id="KW-0282">Flagellum</keyword>
<dbReference type="InterPro" id="IPR006182">
    <property type="entry name" value="FliF_N_dom"/>
</dbReference>
<feature type="transmembrane region" description="Helical" evidence="11">
    <location>
        <begin position="25"/>
        <end position="45"/>
    </location>
</feature>
<accession>A0A847S6K2</accession>
<comment type="subcellular location">
    <subcellularLocation>
        <location evidence="1 9">Bacterial flagellum basal body</location>
    </subcellularLocation>
    <subcellularLocation>
        <location evidence="2">Cell membrane</location>
        <topology evidence="2">Multi-pass membrane protein</topology>
    </subcellularLocation>
</comment>
<evidence type="ECO:0000256" key="5">
    <source>
        <dbReference type="ARBA" id="ARBA00022692"/>
    </source>
</evidence>
<keyword evidence="5 11" id="KW-0812">Transmembrane</keyword>
<dbReference type="PANTHER" id="PTHR30046:SF0">
    <property type="entry name" value="FLAGELLAR M-RING PROTEIN"/>
    <property type="match status" value="1"/>
</dbReference>
<feature type="compositionally biased region" description="Basic and acidic residues" evidence="10">
    <location>
        <begin position="534"/>
        <end position="543"/>
    </location>
</feature>
<dbReference type="GO" id="GO:0005886">
    <property type="term" value="C:plasma membrane"/>
    <property type="evidence" value="ECO:0007669"/>
    <property type="project" value="UniProtKB-SubCell"/>
</dbReference>
<feature type="region of interest" description="Disordered" evidence="10">
    <location>
        <begin position="498"/>
        <end position="545"/>
    </location>
</feature>
<evidence type="ECO:0000259" key="12">
    <source>
        <dbReference type="Pfam" id="PF01514"/>
    </source>
</evidence>
<dbReference type="RefSeq" id="WP_168877166.1">
    <property type="nucleotide sequence ID" value="NZ_JABAIM010000002.1"/>
</dbReference>
<comment type="similarity">
    <text evidence="3 9">Belongs to the FliF family.</text>
</comment>
<keyword evidence="15" id="KW-1185">Reference proteome</keyword>
<name>A0A847S6K2_9NEIS</name>
<evidence type="ECO:0000256" key="6">
    <source>
        <dbReference type="ARBA" id="ARBA00022989"/>
    </source>
</evidence>
<evidence type="ECO:0000256" key="8">
    <source>
        <dbReference type="ARBA" id="ARBA00023143"/>
    </source>
</evidence>
<dbReference type="Pfam" id="PF01514">
    <property type="entry name" value="YscJ_FliF"/>
    <property type="match status" value="1"/>
</dbReference>
<dbReference type="PRINTS" id="PR01009">
    <property type="entry name" value="FLGMRINGFLIF"/>
</dbReference>
<evidence type="ECO:0000313" key="15">
    <source>
        <dbReference type="Proteomes" id="UP000587991"/>
    </source>
</evidence>
<evidence type="ECO:0000259" key="13">
    <source>
        <dbReference type="Pfam" id="PF08345"/>
    </source>
</evidence>
<evidence type="ECO:0000256" key="10">
    <source>
        <dbReference type="SAM" id="MobiDB-lite"/>
    </source>
</evidence>
<dbReference type="InterPro" id="IPR045851">
    <property type="entry name" value="AMP-bd_C_sf"/>
</dbReference>
<comment type="caution">
    <text evidence="14">The sequence shown here is derived from an EMBL/GenBank/DDBJ whole genome shotgun (WGS) entry which is preliminary data.</text>
</comment>
<proteinExistence type="inferred from homology"/>
<gene>
    <name evidence="14" type="primary">fliF</name>
    <name evidence="14" type="ORF">HF682_10070</name>
</gene>
<dbReference type="PIRSF" id="PIRSF004862">
    <property type="entry name" value="FliF"/>
    <property type="match status" value="1"/>
</dbReference>
<keyword evidence="6 11" id="KW-1133">Transmembrane helix</keyword>
<organism evidence="14 15">
    <name type="scientific">Leeia aquatica</name>
    <dbReference type="NCBI Taxonomy" id="2725557"/>
    <lineage>
        <taxon>Bacteria</taxon>
        <taxon>Pseudomonadati</taxon>
        <taxon>Pseudomonadota</taxon>
        <taxon>Betaproteobacteria</taxon>
        <taxon>Neisseriales</taxon>
        <taxon>Leeiaceae</taxon>
        <taxon>Leeia</taxon>
    </lineage>
</organism>
<evidence type="ECO:0000256" key="1">
    <source>
        <dbReference type="ARBA" id="ARBA00004117"/>
    </source>
</evidence>
<dbReference type="InterPro" id="IPR013556">
    <property type="entry name" value="Flag_M-ring_C"/>
</dbReference>
<comment type="function">
    <text evidence="9">The M ring may be actively involved in energy transduction.</text>
</comment>
<dbReference type="GO" id="GO:0071973">
    <property type="term" value="P:bacterial-type flagellum-dependent cell motility"/>
    <property type="evidence" value="ECO:0007669"/>
    <property type="project" value="InterPro"/>
</dbReference>
<feature type="region of interest" description="Disordered" evidence="10">
    <location>
        <begin position="277"/>
        <end position="356"/>
    </location>
</feature>
<evidence type="ECO:0000256" key="4">
    <source>
        <dbReference type="ARBA" id="ARBA00022475"/>
    </source>
</evidence>
<dbReference type="InterPro" id="IPR000067">
    <property type="entry name" value="FlgMring_FliF"/>
</dbReference>
<protein>
    <recommendedName>
        <fullName evidence="9">Flagellar M-ring protein</fullName>
    </recommendedName>
</protein>
<evidence type="ECO:0000256" key="2">
    <source>
        <dbReference type="ARBA" id="ARBA00004651"/>
    </source>
</evidence>
<dbReference type="GO" id="GO:0003774">
    <property type="term" value="F:cytoskeletal motor activity"/>
    <property type="evidence" value="ECO:0007669"/>
    <property type="project" value="InterPro"/>
</dbReference>
<dbReference type="Proteomes" id="UP000587991">
    <property type="component" value="Unassembled WGS sequence"/>
</dbReference>
<dbReference type="NCBIfam" id="TIGR00206">
    <property type="entry name" value="fliF"/>
    <property type="match status" value="1"/>
</dbReference>
<feature type="domain" description="Flagellar M-ring N-terminal" evidence="12">
    <location>
        <begin position="46"/>
        <end position="219"/>
    </location>
</feature>
<feature type="domain" description="Flagellar M-ring C-terminal" evidence="13">
    <location>
        <begin position="253"/>
        <end position="431"/>
    </location>
</feature>
<feature type="transmembrane region" description="Helical" evidence="11">
    <location>
        <begin position="459"/>
        <end position="481"/>
    </location>
</feature>
<evidence type="ECO:0000256" key="3">
    <source>
        <dbReference type="ARBA" id="ARBA00007971"/>
    </source>
</evidence>
<evidence type="ECO:0000313" key="14">
    <source>
        <dbReference type="EMBL" id="NLR75504.1"/>
    </source>
</evidence>
<reference evidence="14 15" key="1">
    <citation type="submission" date="2020-04" db="EMBL/GenBank/DDBJ databases">
        <title>Draft genome of Leeia sp. IMCC25680.</title>
        <authorList>
            <person name="Song J."/>
            <person name="Cho J.-C."/>
        </authorList>
    </citation>
    <scope>NUCLEOTIDE SEQUENCE [LARGE SCALE GENOMIC DNA]</scope>
    <source>
        <strain evidence="14 15">IMCC25680</strain>
    </source>
</reference>
<keyword evidence="8 9" id="KW-0975">Bacterial flagellum</keyword>
<keyword evidence="14" id="KW-0969">Cilium</keyword>
<dbReference type="Pfam" id="PF08345">
    <property type="entry name" value="YscJ_FliF_C"/>
    <property type="match status" value="1"/>
</dbReference>
<keyword evidence="7 11" id="KW-0472">Membrane</keyword>